<evidence type="ECO:0000313" key="14">
    <source>
        <dbReference type="EMBL" id="QTX32893.1"/>
    </source>
</evidence>
<dbReference type="FunFam" id="1.20.200.10:FF:000008">
    <property type="entry name" value="Adenylosuccinate lyase"/>
    <property type="match status" value="1"/>
</dbReference>
<evidence type="ECO:0000256" key="10">
    <source>
        <dbReference type="ARBA" id="ARBA00049115"/>
    </source>
</evidence>
<dbReference type="InterPro" id="IPR024083">
    <property type="entry name" value="Fumarase/histidase_N"/>
</dbReference>
<dbReference type="GO" id="GO:0005829">
    <property type="term" value="C:cytosol"/>
    <property type="evidence" value="ECO:0007669"/>
    <property type="project" value="TreeGrafter"/>
</dbReference>
<dbReference type="InterPro" id="IPR008948">
    <property type="entry name" value="L-Aspartase-like"/>
</dbReference>
<dbReference type="AlphaFoldDB" id="A0A9Q7APA5"/>
<evidence type="ECO:0000256" key="7">
    <source>
        <dbReference type="ARBA" id="ARBA00023239"/>
    </source>
</evidence>
<comment type="catalytic activity">
    <reaction evidence="10">
        <text>N(6)-(1,2-dicarboxyethyl)-AMP = fumarate + AMP</text>
        <dbReference type="Rhea" id="RHEA:16853"/>
        <dbReference type="ChEBI" id="CHEBI:29806"/>
        <dbReference type="ChEBI" id="CHEBI:57567"/>
        <dbReference type="ChEBI" id="CHEBI:456215"/>
        <dbReference type="EC" id="4.3.2.2"/>
    </reaction>
    <physiologicalReaction direction="left-to-right" evidence="10">
        <dbReference type="Rhea" id="RHEA:16854"/>
    </physiologicalReaction>
</comment>
<reference evidence="15" key="1">
    <citation type="submission" date="2021-04" db="EMBL/GenBank/DDBJ databases">
        <title>A novel Synergistetes isolate from a pyrite-forming mixed culture.</title>
        <authorList>
            <person name="Bunk B."/>
            <person name="Sproer C."/>
            <person name="Spring S."/>
            <person name="Pester M."/>
        </authorList>
    </citation>
    <scope>NUCLEOTIDE SEQUENCE [LARGE SCALE GENOMIC DNA]</scope>
    <source>
        <strain evidence="15">J.5.4.2-T.3.5.2</strain>
    </source>
</reference>
<dbReference type="SMART" id="SM00998">
    <property type="entry name" value="ADSL_C"/>
    <property type="match status" value="1"/>
</dbReference>
<dbReference type="Gene3D" id="1.20.200.10">
    <property type="entry name" value="Fumarase/aspartase (Central domain)"/>
    <property type="match status" value="1"/>
</dbReference>
<evidence type="ECO:0000256" key="11">
    <source>
        <dbReference type="NCBIfam" id="TIGR00928"/>
    </source>
</evidence>
<feature type="domain" description="Adenylosuccinate lyase C-terminal" evidence="13">
    <location>
        <begin position="349"/>
        <end position="430"/>
    </location>
</feature>
<sequence>MIERYQTEAMHHIWSERNKFKVWLDVELAVCRIWNEDGVIPDEALADIIERADFDLDRIAEIEAQVHHDVIAFVSSVSEKVGAAGRFVHLGLTSSDVLDTASALLLGQSLDVVIAETEGLALDLLRQAHRYRRTLCVGRTHGIHGEPTTFGLKLLNHYDQLTHDVERLKSAREAIRFGKVSGAVGTYAHCAPEVEERVCALLGLKAAPISTQVIQRDRHAQVMSVLALLGTALERFSLEIRHLQRTEVREAFEPFGKGQKGSSAMPHKRNPILCERVCGMARLLRSYGQVALENVALWHERDISHSSVERIIWPDAFHLIHYALRVTRKIVTGLEVDEEKMKKNLELTRGLVFSQRILLDLVERFGLAREEAYSVVQDNAMRCWAGEGQFRDLLLADPRLKGRLSSLQMEALFDVGHYTQYVDRIFARFPKP</sequence>
<dbReference type="PROSITE" id="PS00163">
    <property type="entry name" value="FUMARATE_LYASES"/>
    <property type="match status" value="1"/>
</dbReference>
<dbReference type="CDD" id="cd01360">
    <property type="entry name" value="Adenylsuccinate_lyase_1"/>
    <property type="match status" value="1"/>
</dbReference>
<organism evidence="14 15">
    <name type="scientific">Aminithiophilus ramosus</name>
    <dbReference type="NCBI Taxonomy" id="3029084"/>
    <lineage>
        <taxon>Bacteria</taxon>
        <taxon>Thermotogati</taxon>
        <taxon>Synergistota</taxon>
        <taxon>Synergistia</taxon>
        <taxon>Synergistales</taxon>
        <taxon>Aminithiophilaceae</taxon>
        <taxon>Aminithiophilus</taxon>
    </lineage>
</organism>
<evidence type="ECO:0000256" key="5">
    <source>
        <dbReference type="ARBA" id="ARBA00017058"/>
    </source>
</evidence>
<dbReference type="InterPro" id="IPR004769">
    <property type="entry name" value="Pur_lyase"/>
</dbReference>
<dbReference type="FunFam" id="1.10.40.30:FF:000007">
    <property type="entry name" value="Adenylosuccinate lyase"/>
    <property type="match status" value="1"/>
</dbReference>
<evidence type="ECO:0000256" key="1">
    <source>
        <dbReference type="ARBA" id="ARBA00004706"/>
    </source>
</evidence>
<dbReference type="InterPro" id="IPR000362">
    <property type="entry name" value="Fumarate_lyase_fam"/>
</dbReference>
<dbReference type="InterPro" id="IPR020557">
    <property type="entry name" value="Fumarate_lyase_CS"/>
</dbReference>
<evidence type="ECO:0000256" key="4">
    <source>
        <dbReference type="ARBA" id="ARBA00012339"/>
    </source>
</evidence>
<comment type="pathway">
    <text evidence="2 12">Purine metabolism; AMP biosynthesis via de novo pathway; AMP from IMP: step 2/2.</text>
</comment>
<gene>
    <name evidence="14" type="ORF">KAR29_02965</name>
</gene>
<dbReference type="InterPro" id="IPR022761">
    <property type="entry name" value="Fumarate_lyase_N"/>
</dbReference>
<evidence type="ECO:0000256" key="12">
    <source>
        <dbReference type="RuleBase" id="RU361172"/>
    </source>
</evidence>
<dbReference type="Gene3D" id="1.10.275.10">
    <property type="entry name" value="Fumarase/aspartase (N-terminal domain)"/>
    <property type="match status" value="1"/>
</dbReference>
<evidence type="ECO:0000256" key="3">
    <source>
        <dbReference type="ARBA" id="ARBA00008273"/>
    </source>
</evidence>
<proteinExistence type="inferred from homology"/>
<dbReference type="Pfam" id="PF00206">
    <property type="entry name" value="Lyase_1"/>
    <property type="match status" value="1"/>
</dbReference>
<accession>A0A9Q7APA5</accession>
<dbReference type="PANTHER" id="PTHR43172:SF1">
    <property type="entry name" value="ADENYLOSUCCINATE LYASE"/>
    <property type="match status" value="1"/>
</dbReference>
<name>A0A9Q7APA5_9BACT</name>
<dbReference type="PANTHER" id="PTHR43172">
    <property type="entry name" value="ADENYLOSUCCINATE LYASE"/>
    <property type="match status" value="1"/>
</dbReference>
<dbReference type="GO" id="GO:0070626">
    <property type="term" value="F:(S)-2-(5-amino-1-(5-phospho-D-ribosyl)imidazole-4-carboxamido) succinate lyase (fumarate-forming) activity"/>
    <property type="evidence" value="ECO:0007669"/>
    <property type="project" value="TreeGrafter"/>
</dbReference>
<evidence type="ECO:0000313" key="15">
    <source>
        <dbReference type="Proteomes" id="UP000671879"/>
    </source>
</evidence>
<evidence type="ECO:0000256" key="6">
    <source>
        <dbReference type="ARBA" id="ARBA00022755"/>
    </source>
</evidence>
<dbReference type="SUPFAM" id="SSF48557">
    <property type="entry name" value="L-aspartase-like"/>
    <property type="match status" value="1"/>
</dbReference>
<dbReference type="NCBIfam" id="TIGR00928">
    <property type="entry name" value="purB"/>
    <property type="match status" value="1"/>
</dbReference>
<dbReference type="PRINTS" id="PR00145">
    <property type="entry name" value="ARGSUCLYASE"/>
</dbReference>
<comment type="catalytic activity">
    <reaction evidence="8">
        <text>(2S)-2-[5-amino-1-(5-phospho-beta-D-ribosyl)imidazole-4-carboxamido]succinate = 5-amino-1-(5-phospho-beta-D-ribosyl)imidazole-4-carboxamide + fumarate</text>
        <dbReference type="Rhea" id="RHEA:23920"/>
        <dbReference type="ChEBI" id="CHEBI:29806"/>
        <dbReference type="ChEBI" id="CHEBI:58443"/>
        <dbReference type="ChEBI" id="CHEBI:58475"/>
        <dbReference type="EC" id="4.3.2.2"/>
    </reaction>
    <physiologicalReaction direction="left-to-right" evidence="8">
        <dbReference type="Rhea" id="RHEA:23921"/>
    </physiologicalReaction>
</comment>
<dbReference type="RefSeq" id="WP_274374158.1">
    <property type="nucleotide sequence ID" value="NZ_CP072943.1"/>
</dbReference>
<dbReference type="GO" id="GO:0044208">
    <property type="term" value="P:'de novo' AMP biosynthetic process"/>
    <property type="evidence" value="ECO:0007669"/>
    <property type="project" value="TreeGrafter"/>
</dbReference>
<keyword evidence="7 12" id="KW-0456">Lyase</keyword>
<evidence type="ECO:0000256" key="8">
    <source>
        <dbReference type="ARBA" id="ARBA00024477"/>
    </source>
</evidence>
<keyword evidence="15" id="KW-1185">Reference proteome</keyword>
<evidence type="ECO:0000256" key="2">
    <source>
        <dbReference type="ARBA" id="ARBA00004734"/>
    </source>
</evidence>
<evidence type="ECO:0000256" key="9">
    <source>
        <dbReference type="ARBA" id="ARBA00030717"/>
    </source>
</evidence>
<dbReference type="InterPro" id="IPR019468">
    <property type="entry name" value="AdenyloSucc_lyase_C"/>
</dbReference>
<dbReference type="Gene3D" id="1.10.40.30">
    <property type="entry name" value="Fumarase/aspartase (C-terminal domain)"/>
    <property type="match status" value="1"/>
</dbReference>
<protein>
    <recommendedName>
        <fullName evidence="5 11">Adenylosuccinate lyase</fullName>
        <shortName evidence="12">ASL</shortName>
        <ecNumber evidence="4 11">4.3.2.2</ecNumber>
    </recommendedName>
    <alternativeName>
        <fullName evidence="9 12">Adenylosuccinase</fullName>
    </alternativeName>
</protein>
<dbReference type="EMBL" id="CP072943">
    <property type="protein sequence ID" value="QTX32893.1"/>
    <property type="molecule type" value="Genomic_DNA"/>
</dbReference>
<comment type="similarity">
    <text evidence="3 12">Belongs to the lyase 1 family. Adenylosuccinate lyase subfamily.</text>
</comment>
<dbReference type="Pfam" id="PF10397">
    <property type="entry name" value="ADSL_C"/>
    <property type="match status" value="1"/>
</dbReference>
<dbReference type="PRINTS" id="PR00149">
    <property type="entry name" value="FUMRATELYASE"/>
</dbReference>
<keyword evidence="6 12" id="KW-0658">Purine biosynthesis</keyword>
<dbReference type="GO" id="GO:0004018">
    <property type="term" value="F:N6-(1,2-dicarboxyethyl)AMP AMP-lyase (fumarate-forming) activity"/>
    <property type="evidence" value="ECO:0007669"/>
    <property type="project" value="UniProtKB-UniRule"/>
</dbReference>
<dbReference type="Proteomes" id="UP000671879">
    <property type="component" value="Chromosome"/>
</dbReference>
<comment type="pathway">
    <text evidence="1 12">Purine metabolism; IMP biosynthesis via de novo pathway; 5-amino-1-(5-phospho-D-ribosyl)imidazole-4-carboxamide from 5-amino-1-(5-phospho-D-ribosyl)imidazole-4-carboxylate: step 2/2.</text>
</comment>
<evidence type="ECO:0000259" key="13">
    <source>
        <dbReference type="SMART" id="SM00998"/>
    </source>
</evidence>
<dbReference type="EC" id="4.3.2.2" evidence="4 11"/>
<dbReference type="KEGG" id="aram:KAR29_02965"/>